<feature type="signal peptide" evidence="1">
    <location>
        <begin position="1"/>
        <end position="20"/>
    </location>
</feature>
<dbReference type="AlphaFoldDB" id="A0A9X3YHV2"/>
<protein>
    <recommendedName>
        <fullName evidence="4">Secreted protein with PEP-CTERM sorting signal</fullName>
    </recommendedName>
</protein>
<organism evidence="2 3">
    <name type="scientific">Tahibacter soli</name>
    <dbReference type="NCBI Taxonomy" id="2983605"/>
    <lineage>
        <taxon>Bacteria</taxon>
        <taxon>Pseudomonadati</taxon>
        <taxon>Pseudomonadota</taxon>
        <taxon>Gammaproteobacteria</taxon>
        <taxon>Lysobacterales</taxon>
        <taxon>Rhodanobacteraceae</taxon>
        <taxon>Tahibacter</taxon>
    </lineage>
</organism>
<evidence type="ECO:0000313" key="3">
    <source>
        <dbReference type="Proteomes" id="UP001139971"/>
    </source>
</evidence>
<gene>
    <name evidence="2" type="ORF">OD750_000875</name>
</gene>
<keyword evidence="1" id="KW-0732">Signal</keyword>
<name>A0A9X3YHV2_9GAMM</name>
<reference evidence="2" key="1">
    <citation type="submission" date="2023-02" db="EMBL/GenBank/DDBJ databases">
        <title>Tahibacter soli sp. nov. isolated from soil.</title>
        <authorList>
            <person name="Baek J.H."/>
            <person name="Lee J.K."/>
            <person name="Choi D.G."/>
            <person name="Jeon C.O."/>
        </authorList>
    </citation>
    <scope>NUCLEOTIDE SEQUENCE</scope>
    <source>
        <strain evidence="2">BL</strain>
    </source>
</reference>
<dbReference type="Proteomes" id="UP001139971">
    <property type="component" value="Unassembled WGS sequence"/>
</dbReference>
<evidence type="ECO:0000256" key="1">
    <source>
        <dbReference type="SAM" id="SignalP"/>
    </source>
</evidence>
<keyword evidence="3" id="KW-1185">Reference proteome</keyword>
<accession>A0A9X3YHV2</accession>
<evidence type="ECO:0008006" key="4">
    <source>
        <dbReference type="Google" id="ProtNLM"/>
    </source>
</evidence>
<evidence type="ECO:0000313" key="2">
    <source>
        <dbReference type="EMBL" id="MDC8011093.1"/>
    </source>
</evidence>
<feature type="chain" id="PRO_5040804546" description="Secreted protein with PEP-CTERM sorting signal" evidence="1">
    <location>
        <begin position="21"/>
        <end position="166"/>
    </location>
</feature>
<dbReference type="EMBL" id="JAOVZO020000001">
    <property type="protein sequence ID" value="MDC8011093.1"/>
    <property type="molecule type" value="Genomic_DNA"/>
</dbReference>
<comment type="caution">
    <text evidence="2">The sequence shown here is derived from an EMBL/GenBank/DDBJ whole genome shotgun (WGS) entry which is preliminary data.</text>
</comment>
<proteinExistence type="predicted"/>
<dbReference type="RefSeq" id="WP_263544511.1">
    <property type="nucleotide sequence ID" value="NZ_JAOVZO020000001.1"/>
</dbReference>
<sequence>MLRIRQILFLLLLGTGAAYAQNPVLSFDPPAPAALQPFSLLVETLQLDGQYLRISEITVGARRITVVVDQQLIPQAPPAVYRFAVDGLPDGSYTVDVYVHPISVMSPPWLRYYMGSLQLVVGRGFVEAPVPAGNRWTWFALGAGLVALAVGQRRRIAAFAAMRRPL</sequence>